<reference evidence="2" key="2">
    <citation type="submission" date="2024-06" db="UniProtKB">
        <authorList>
            <consortium name="EnsemblMetazoa"/>
        </authorList>
    </citation>
    <scope>IDENTIFICATION</scope>
</reference>
<evidence type="ECO:0000313" key="3">
    <source>
        <dbReference type="Proteomes" id="UP000007879"/>
    </source>
</evidence>
<dbReference type="Gene3D" id="1.10.533.10">
    <property type="entry name" value="Death Domain, Fas"/>
    <property type="match status" value="1"/>
</dbReference>
<dbReference type="Pfam" id="PF00531">
    <property type="entry name" value="Death"/>
    <property type="match status" value="1"/>
</dbReference>
<dbReference type="PROSITE" id="PS50017">
    <property type="entry name" value="DEATH_DOMAIN"/>
    <property type="match status" value="1"/>
</dbReference>
<dbReference type="GO" id="GO:0007165">
    <property type="term" value="P:signal transduction"/>
    <property type="evidence" value="ECO:0007669"/>
    <property type="project" value="InterPro"/>
</dbReference>
<dbReference type="KEGG" id="aqu:109591456"/>
<dbReference type="Proteomes" id="UP000007879">
    <property type="component" value="Unassembled WGS sequence"/>
</dbReference>
<reference evidence="3" key="1">
    <citation type="journal article" date="2010" name="Nature">
        <title>The Amphimedon queenslandica genome and the evolution of animal complexity.</title>
        <authorList>
            <person name="Srivastava M."/>
            <person name="Simakov O."/>
            <person name="Chapman J."/>
            <person name="Fahey B."/>
            <person name="Gauthier M.E."/>
            <person name="Mitros T."/>
            <person name="Richards G.S."/>
            <person name="Conaco C."/>
            <person name="Dacre M."/>
            <person name="Hellsten U."/>
            <person name="Larroux C."/>
            <person name="Putnam N.H."/>
            <person name="Stanke M."/>
            <person name="Adamska M."/>
            <person name="Darling A."/>
            <person name="Degnan S.M."/>
            <person name="Oakley T.H."/>
            <person name="Plachetzki D.C."/>
            <person name="Zhai Y."/>
            <person name="Adamski M."/>
            <person name="Calcino A."/>
            <person name="Cummins S.F."/>
            <person name="Goodstein D.M."/>
            <person name="Harris C."/>
            <person name="Jackson D.J."/>
            <person name="Leys S.P."/>
            <person name="Shu S."/>
            <person name="Woodcroft B.J."/>
            <person name="Vervoort M."/>
            <person name="Kosik K.S."/>
            <person name="Manning G."/>
            <person name="Degnan B.M."/>
            <person name="Rokhsar D.S."/>
        </authorList>
    </citation>
    <scope>NUCLEOTIDE SEQUENCE [LARGE SCALE GENOMIC DNA]</scope>
</reference>
<dbReference type="CDD" id="cd01670">
    <property type="entry name" value="Death"/>
    <property type="match status" value="1"/>
</dbReference>
<dbReference type="EnsemblMetazoa" id="XM_020007188.1">
    <property type="protein sequence ID" value="XP_019862747.1"/>
    <property type="gene ID" value="LOC109591456"/>
</dbReference>
<dbReference type="AlphaFoldDB" id="A0AAN0K0Q5"/>
<sequence>MQNKGILIQPLYQEVWQSSGIDPEEIIELLVHFRLAAPVQTELSRFKPQYFLPAVLPGYTGDPNEVHPGYELRASPVHITFSTGYVPPGFFTCLATAVATNPNFELSFDDYFAASAIHSKSIYRNRVYFSYGCPSDNFVLTDINEAIQVDVMRYVPENSHPVPFKTVCQNIMKLLEECCQKVEDTLTLYHNGSNADRSSRRVQYMCQCSRSSEVHYIKNIDAEKQICSEFVHCKMESIPRRLTINELMWFKKISARESNDDQQEVMLTIANLVDIIRVLEKSNFQNQKWRKLGLYLGLIHPELKTIEDNYPRDAERCLEECLAEWLKNDTEATWEKLAIAVGEAGEKSAATYIRSEKTFNR</sequence>
<evidence type="ECO:0000259" key="1">
    <source>
        <dbReference type="PROSITE" id="PS50017"/>
    </source>
</evidence>
<accession>A0AAN0K0Q5</accession>
<feature type="domain" description="Death" evidence="1">
    <location>
        <begin position="288"/>
        <end position="357"/>
    </location>
</feature>
<dbReference type="InterPro" id="IPR000488">
    <property type="entry name" value="Death_dom"/>
</dbReference>
<evidence type="ECO:0000313" key="2">
    <source>
        <dbReference type="EnsemblMetazoa" id="XP_019862747.1"/>
    </source>
</evidence>
<dbReference type="InterPro" id="IPR011029">
    <property type="entry name" value="DEATH-like_dom_sf"/>
</dbReference>
<keyword evidence="3" id="KW-1185">Reference proteome</keyword>
<dbReference type="SUPFAM" id="SSF47986">
    <property type="entry name" value="DEATH domain"/>
    <property type="match status" value="1"/>
</dbReference>
<proteinExistence type="predicted"/>
<name>A0AAN0K0Q5_AMPQE</name>
<organism evidence="2 3">
    <name type="scientific">Amphimedon queenslandica</name>
    <name type="common">Sponge</name>
    <dbReference type="NCBI Taxonomy" id="400682"/>
    <lineage>
        <taxon>Eukaryota</taxon>
        <taxon>Metazoa</taxon>
        <taxon>Porifera</taxon>
        <taxon>Demospongiae</taxon>
        <taxon>Heteroscleromorpha</taxon>
        <taxon>Haplosclerida</taxon>
        <taxon>Niphatidae</taxon>
        <taxon>Amphimedon</taxon>
    </lineage>
</organism>
<protein>
    <recommendedName>
        <fullName evidence="1">Death domain-containing protein</fullName>
    </recommendedName>
</protein>